<evidence type="ECO:0000313" key="11">
    <source>
        <dbReference type="EMBL" id="MER8933327.1"/>
    </source>
</evidence>
<accession>A0ABV1YDY7</accession>
<evidence type="ECO:0000256" key="5">
    <source>
        <dbReference type="ARBA" id="ARBA00022840"/>
    </source>
</evidence>
<feature type="transmembrane region" description="Helical" evidence="8">
    <location>
        <begin position="192"/>
        <end position="212"/>
    </location>
</feature>
<evidence type="ECO:0000256" key="1">
    <source>
        <dbReference type="ARBA" id="ARBA00004651"/>
    </source>
</evidence>
<evidence type="ECO:0000256" key="4">
    <source>
        <dbReference type="ARBA" id="ARBA00022741"/>
    </source>
</evidence>
<dbReference type="InterPro" id="IPR017871">
    <property type="entry name" value="ABC_transporter-like_CS"/>
</dbReference>
<feature type="domain" description="ABC transporter" evidence="9">
    <location>
        <begin position="371"/>
        <end position="596"/>
    </location>
</feature>
<keyword evidence="3 8" id="KW-0812">Transmembrane</keyword>
<gene>
    <name evidence="11" type="ORF">NKI33_10155</name>
</gene>
<feature type="transmembrane region" description="Helical" evidence="8">
    <location>
        <begin position="35"/>
        <end position="64"/>
    </location>
</feature>
<feature type="transmembrane region" description="Helical" evidence="8">
    <location>
        <begin position="165"/>
        <end position="186"/>
    </location>
</feature>
<name>A0ABV1YDY7_9HYPH</name>
<comment type="subcellular location">
    <subcellularLocation>
        <location evidence="1">Cell membrane</location>
        <topology evidence="1">Multi-pass membrane protein</topology>
    </subcellularLocation>
</comment>
<dbReference type="Proteomes" id="UP001464387">
    <property type="component" value="Unassembled WGS sequence"/>
</dbReference>
<organism evidence="11 12">
    <name type="scientific">Mesorhizobium opportunistum</name>
    <dbReference type="NCBI Taxonomy" id="593909"/>
    <lineage>
        <taxon>Bacteria</taxon>
        <taxon>Pseudomonadati</taxon>
        <taxon>Pseudomonadota</taxon>
        <taxon>Alphaproteobacteria</taxon>
        <taxon>Hyphomicrobiales</taxon>
        <taxon>Phyllobacteriaceae</taxon>
        <taxon>Mesorhizobium</taxon>
    </lineage>
</organism>
<dbReference type="SUPFAM" id="SSF90123">
    <property type="entry name" value="ABC transporter transmembrane region"/>
    <property type="match status" value="1"/>
</dbReference>
<evidence type="ECO:0000256" key="6">
    <source>
        <dbReference type="ARBA" id="ARBA00022989"/>
    </source>
</evidence>
<dbReference type="InterPro" id="IPR036640">
    <property type="entry name" value="ABC1_TM_sf"/>
</dbReference>
<keyword evidence="7 8" id="KW-0472">Membrane</keyword>
<dbReference type="EMBL" id="JAMYPJ010000011">
    <property type="protein sequence ID" value="MER8933327.1"/>
    <property type="molecule type" value="Genomic_DNA"/>
</dbReference>
<evidence type="ECO:0000259" key="10">
    <source>
        <dbReference type="PROSITE" id="PS50929"/>
    </source>
</evidence>
<dbReference type="SMART" id="SM00382">
    <property type="entry name" value="AAA"/>
    <property type="match status" value="1"/>
</dbReference>
<evidence type="ECO:0000313" key="12">
    <source>
        <dbReference type="Proteomes" id="UP001464387"/>
    </source>
</evidence>
<evidence type="ECO:0000256" key="3">
    <source>
        <dbReference type="ARBA" id="ARBA00022692"/>
    </source>
</evidence>
<dbReference type="InterPro" id="IPR027417">
    <property type="entry name" value="P-loop_NTPase"/>
</dbReference>
<dbReference type="Pfam" id="PF00005">
    <property type="entry name" value="ABC_tran"/>
    <property type="match status" value="1"/>
</dbReference>
<evidence type="ECO:0000256" key="2">
    <source>
        <dbReference type="ARBA" id="ARBA00005417"/>
    </source>
</evidence>
<evidence type="ECO:0000256" key="8">
    <source>
        <dbReference type="SAM" id="Phobius"/>
    </source>
</evidence>
<dbReference type="PROSITE" id="PS50929">
    <property type="entry name" value="ABC_TM1F"/>
    <property type="match status" value="1"/>
</dbReference>
<dbReference type="PROSITE" id="PS50893">
    <property type="entry name" value="ABC_TRANSPORTER_2"/>
    <property type="match status" value="1"/>
</dbReference>
<dbReference type="InterPro" id="IPR003593">
    <property type="entry name" value="AAA+_ATPase"/>
</dbReference>
<keyword evidence="5 11" id="KW-0067">ATP-binding</keyword>
<dbReference type="Pfam" id="PF00664">
    <property type="entry name" value="ABC_membrane"/>
    <property type="match status" value="1"/>
</dbReference>
<comment type="similarity">
    <text evidence="2">Belongs to the ABC transporter superfamily.</text>
</comment>
<keyword evidence="12" id="KW-1185">Reference proteome</keyword>
<dbReference type="InterPro" id="IPR003439">
    <property type="entry name" value="ABC_transporter-like_ATP-bd"/>
</dbReference>
<sequence length="597" mass="65177">MDIDLALNGNRTPDSTVDALRRLWRQLSTRRQHQFFGLLVLMLFGAIAEAATLGALLPFLALIANPDAIGDQSFVARQLTGLGLAGLNKSLLTLTVLFSAVAVFAGAVRILLTWATNSYVFSLGHELGIRVYERVLYQPYSYHVSRNSSSVLAALHQVQTITAGILLPLLQSIGGVIIGVFIVAALFALSSFMTFVIFTGLGAIYLVMSLVIRRHLKRNARIIARVQSEGIRSVQEGLGGIRDVIINDTQPYFLSRFGELDRHFQRANATNALAAGTPRFAIEAAGMVIIAALAYFLITRTNNAGLVMPMLGTFVLGAQRLLPSMQLVYGNWALMLSNLAGVELVLTTLETPLPLDWGQYSRTRVPFDRTIVLKDVSYRYAPDQQPILERFNLTIHKGAKVGFVGKTGSGKSTTVDLVMGLLEPTGGAIEIDGHRLDGTTRRAWQRQIAHVPQSIFLADASIAENIAFGIEPARIDRDRVRGAARQAALADFIESLPQGYETRVGERGVRLSGGQRQRIGIARALYKQATVLVFDEATSALDMETEAAVMEAIRELPADLTVLIIAHRLTTVEYCDEIITIENGRPAIWTRAGGQIA</sequence>
<dbReference type="Gene3D" id="3.40.50.300">
    <property type="entry name" value="P-loop containing nucleotide triphosphate hydrolases"/>
    <property type="match status" value="1"/>
</dbReference>
<evidence type="ECO:0000259" key="9">
    <source>
        <dbReference type="PROSITE" id="PS50893"/>
    </source>
</evidence>
<feature type="domain" description="ABC transmembrane type-1" evidence="10">
    <location>
        <begin position="36"/>
        <end position="337"/>
    </location>
</feature>
<dbReference type="SUPFAM" id="SSF52540">
    <property type="entry name" value="P-loop containing nucleoside triphosphate hydrolases"/>
    <property type="match status" value="1"/>
</dbReference>
<comment type="caution">
    <text evidence="11">The sequence shown here is derived from an EMBL/GenBank/DDBJ whole genome shotgun (WGS) entry which is preliminary data.</text>
</comment>
<dbReference type="PANTHER" id="PTHR24221:SF654">
    <property type="entry name" value="ATP-BINDING CASSETTE SUB-FAMILY B MEMBER 6"/>
    <property type="match status" value="1"/>
</dbReference>
<keyword evidence="11" id="KW-0808">Transferase</keyword>
<dbReference type="GO" id="GO:0005524">
    <property type="term" value="F:ATP binding"/>
    <property type="evidence" value="ECO:0007669"/>
    <property type="project" value="UniProtKB-KW"/>
</dbReference>
<keyword evidence="6 8" id="KW-1133">Transmembrane helix</keyword>
<dbReference type="InterPro" id="IPR039421">
    <property type="entry name" value="Type_1_exporter"/>
</dbReference>
<keyword evidence="4" id="KW-0547">Nucleotide-binding</keyword>
<feature type="transmembrane region" description="Helical" evidence="8">
    <location>
        <begin position="280"/>
        <end position="298"/>
    </location>
</feature>
<proteinExistence type="inferred from homology"/>
<evidence type="ECO:0000256" key="7">
    <source>
        <dbReference type="ARBA" id="ARBA00023136"/>
    </source>
</evidence>
<protein>
    <submittedName>
        <fullName evidence="11">ABC transporter ATP-binding protein/permease</fullName>
    </submittedName>
</protein>
<feature type="transmembrane region" description="Helical" evidence="8">
    <location>
        <begin position="91"/>
        <end position="112"/>
    </location>
</feature>
<dbReference type="Gene3D" id="1.20.1560.10">
    <property type="entry name" value="ABC transporter type 1, transmembrane domain"/>
    <property type="match status" value="1"/>
</dbReference>
<reference evidence="11 12" key="1">
    <citation type="journal article" date="2024" name="Proc. Natl. Acad. Sci. U.S.A.">
        <title>The evolutionary genomics of adaptation to stress in wild rhizobium bacteria.</title>
        <authorList>
            <person name="Kehlet-Delgado H."/>
            <person name="Montoya A.P."/>
            <person name="Jensen K.T."/>
            <person name="Wendlandt C.E."/>
            <person name="Dexheimer C."/>
            <person name="Roberts M."/>
            <person name="Torres Martinez L."/>
            <person name="Friesen M.L."/>
            <person name="Griffitts J.S."/>
            <person name="Porter S.S."/>
        </authorList>
    </citation>
    <scope>NUCLEOTIDE SEQUENCE [LARGE SCALE GENOMIC DNA]</scope>
    <source>
        <strain evidence="11 12">M0729</strain>
    </source>
</reference>
<dbReference type="InterPro" id="IPR011527">
    <property type="entry name" value="ABC1_TM_dom"/>
</dbReference>
<dbReference type="PANTHER" id="PTHR24221">
    <property type="entry name" value="ATP-BINDING CASSETTE SUB-FAMILY B"/>
    <property type="match status" value="1"/>
</dbReference>
<dbReference type="RefSeq" id="WP_245264189.1">
    <property type="nucleotide sequence ID" value="NZ_CP100477.1"/>
</dbReference>
<dbReference type="PROSITE" id="PS00211">
    <property type="entry name" value="ABC_TRANSPORTER_1"/>
    <property type="match status" value="1"/>
</dbReference>
<dbReference type="GO" id="GO:0016740">
    <property type="term" value="F:transferase activity"/>
    <property type="evidence" value="ECO:0007669"/>
    <property type="project" value="UniProtKB-KW"/>
</dbReference>